<gene>
    <name evidence="6" type="ORF">IWX90DRAFT_492588</name>
</gene>
<comment type="subcellular location">
    <subcellularLocation>
        <location evidence="1">Nucleus</location>
    </subcellularLocation>
</comment>
<reference evidence="6 7" key="1">
    <citation type="journal article" date="2022" name="G3 (Bethesda)">
        <title>Enemy or ally: a genomic approach to elucidate the lifestyle of Phyllosticta citrichinaensis.</title>
        <authorList>
            <person name="Buijs V.A."/>
            <person name="Groenewald J.Z."/>
            <person name="Haridas S."/>
            <person name="LaButti K.M."/>
            <person name="Lipzen A."/>
            <person name="Martin F.M."/>
            <person name="Barry K."/>
            <person name="Grigoriev I.V."/>
            <person name="Crous P.W."/>
            <person name="Seidl M.F."/>
        </authorList>
    </citation>
    <scope>NUCLEOTIDE SEQUENCE [LARGE SCALE GENOMIC DNA]</scope>
    <source>
        <strain evidence="6 7">CBS 129764</strain>
    </source>
</reference>
<evidence type="ECO:0000256" key="5">
    <source>
        <dbReference type="SAM" id="MobiDB-lite"/>
    </source>
</evidence>
<evidence type="ECO:0000256" key="3">
    <source>
        <dbReference type="ARBA" id="ARBA00022737"/>
    </source>
</evidence>
<sequence length="1118" mass="128536">MEQRQNSKPPVPKFSSFKPIAPAEPPKTNESTSTRSEGRPRVEETPENEGRDRTRRFRHGSKLHDDHERRHGHTDPRRQYHHNRRAEESHHRRRHRSRSRSRSTNRSERHRPSELSREYKPYSEAKLQNGDREKDYFVVDRNGDQDNLVYGKLHRWSIPNYTRAGAGYVLGLSSDFRIDRFESDDKGIAITFKGHHGKPERRLLSRQHRAQDMPTLRVVKPMSDLQDEFDSTQDFIPVRSRKRKRGSEEPDVEGEQIDYRSIEGKAKTKNALDDSDLEDADDNMDGDVYQDFLSETKERNAVLTRKVQEEPHSLSAWLDLINHQEAMIRIGSSDVHRQLKATERHALASLRLDMYERALKEVKDERLILGLMNESSKIHGREEHFEKWRQYLHDHPESTSLWIKYIDALQTNLAEYRYESCHAKYLDCLRLLSSQSSRTNYSLRIYLFLRLTSMMRDAGYQERAMALWQALFEYQFFRPEGTSLQDFEEFWESECPRLGEPGSQGWAIHRQQEQWPDPPDTGTAVPDLVSDSKNVFDSFVTNERRLAKAFEFPGRTIDEAGEDDPFHVVLFNDVQSELELLQDELPPVMLVEAYLCFWGLPPLATSELETRKWWLDPFLRHEKLDCCGYEGAPSHEAKTGHSKGFDDAWKPHVTYSQVSTGDLFDGNLFEQVCLRSQQEWLKRTLKVLANTVGSDAVGEYYLAFEWYCNPTSTAKAAKAILKKQSSSLRLYNAYALVESRSGKKAESNRVFATALGLSAQLGHDAQKMSILLWRTWIWEALREEDVAAVRHRVSSIGDTKPKPEPPASTEEDRHFSPSTLLKARRALTEGRDHSLSTNELMLAVQYTECLAILEYLHSQLDIAAALEPFNHLSKELESRKQLFSTAHEAAHQAKYQLLTHHARRTRLFKPSIMREELQKSVALFPNNTRFLSLFASHEARFRIDDRLRAILQDVVLSQKGTYDDDAGGPSIIAWHFSIHSEIARSRAAAAVGTGSGSSHAVRAAFEKALASDAAGSKSAALWSSYVVYLARQLGDARAAKAAFFRGVLHLPFAKHYVLLAFEVLGEAVLGFRDARSVYNTLHEKELRVRVDIDAELDRVERVAEERRARDLMGERDGH</sequence>
<protein>
    <submittedName>
        <fullName evidence="6">NRDE-2, necessary for RNA interference-domain-containing protein</fullName>
    </submittedName>
</protein>
<dbReference type="PANTHER" id="PTHR13471:SF0">
    <property type="entry name" value="NUCLEAR EXOSOME REGULATOR NRDE2"/>
    <property type="match status" value="1"/>
</dbReference>
<proteinExistence type="inferred from homology"/>
<comment type="caution">
    <text evidence="6">The sequence shown here is derived from an EMBL/GenBank/DDBJ whole genome shotgun (WGS) entry which is preliminary data.</text>
</comment>
<feature type="compositionally biased region" description="Basic residues" evidence="5">
    <location>
        <begin position="91"/>
        <end position="103"/>
    </location>
</feature>
<evidence type="ECO:0000256" key="4">
    <source>
        <dbReference type="ARBA" id="ARBA00023242"/>
    </source>
</evidence>
<evidence type="ECO:0000256" key="2">
    <source>
        <dbReference type="ARBA" id="ARBA00009265"/>
    </source>
</evidence>
<keyword evidence="7" id="KW-1185">Reference proteome</keyword>
<dbReference type="Pfam" id="PF08424">
    <property type="entry name" value="NRDE-2"/>
    <property type="match status" value="1"/>
</dbReference>
<accession>A0ABR1Y7P3</accession>
<dbReference type="PANTHER" id="PTHR13471">
    <property type="entry name" value="TETRATRICOPEPTIDE-LIKE HELICAL"/>
    <property type="match status" value="1"/>
</dbReference>
<feature type="region of interest" description="Disordered" evidence="5">
    <location>
        <begin position="1"/>
        <end position="128"/>
    </location>
</feature>
<feature type="compositionally biased region" description="Basic and acidic residues" evidence="5">
    <location>
        <begin position="105"/>
        <end position="128"/>
    </location>
</feature>
<feature type="region of interest" description="Disordered" evidence="5">
    <location>
        <begin position="795"/>
        <end position="819"/>
    </location>
</feature>
<name>A0ABR1Y7P3_9PEZI</name>
<keyword evidence="4" id="KW-0539">Nucleus</keyword>
<evidence type="ECO:0000313" key="7">
    <source>
        <dbReference type="Proteomes" id="UP001456524"/>
    </source>
</evidence>
<dbReference type="InterPro" id="IPR013633">
    <property type="entry name" value="NRDE-2"/>
</dbReference>
<feature type="compositionally biased region" description="Basic and acidic residues" evidence="5">
    <location>
        <begin position="62"/>
        <end position="78"/>
    </location>
</feature>
<dbReference type="Proteomes" id="UP001456524">
    <property type="component" value="Unassembled WGS sequence"/>
</dbReference>
<dbReference type="EMBL" id="JBBWUH010000001">
    <property type="protein sequence ID" value="KAK8177627.1"/>
    <property type="molecule type" value="Genomic_DNA"/>
</dbReference>
<dbReference type="InterPro" id="IPR003107">
    <property type="entry name" value="HAT"/>
</dbReference>
<organism evidence="6 7">
    <name type="scientific">Phyllosticta citrichinensis</name>
    <dbReference type="NCBI Taxonomy" id="1130410"/>
    <lineage>
        <taxon>Eukaryota</taxon>
        <taxon>Fungi</taxon>
        <taxon>Dikarya</taxon>
        <taxon>Ascomycota</taxon>
        <taxon>Pezizomycotina</taxon>
        <taxon>Dothideomycetes</taxon>
        <taxon>Dothideomycetes incertae sedis</taxon>
        <taxon>Botryosphaeriales</taxon>
        <taxon>Phyllostictaceae</taxon>
        <taxon>Phyllosticta</taxon>
    </lineage>
</organism>
<comment type="similarity">
    <text evidence="2">Belongs to the NRDE2 family.</text>
</comment>
<keyword evidence="3" id="KW-0677">Repeat</keyword>
<dbReference type="SMART" id="SM00386">
    <property type="entry name" value="HAT"/>
    <property type="match status" value="3"/>
</dbReference>
<feature type="compositionally biased region" description="Basic and acidic residues" evidence="5">
    <location>
        <begin position="36"/>
        <end position="52"/>
    </location>
</feature>
<evidence type="ECO:0000256" key="1">
    <source>
        <dbReference type="ARBA" id="ARBA00004123"/>
    </source>
</evidence>
<evidence type="ECO:0000313" key="6">
    <source>
        <dbReference type="EMBL" id="KAK8177627.1"/>
    </source>
</evidence>